<evidence type="ECO:0000313" key="4">
    <source>
        <dbReference type="Proteomes" id="UP000192223"/>
    </source>
</evidence>
<evidence type="ECO:0000256" key="2">
    <source>
        <dbReference type="SAM" id="SignalP"/>
    </source>
</evidence>
<proteinExistence type="inferred from homology"/>
<dbReference type="GO" id="GO:0016887">
    <property type="term" value="F:ATP hydrolysis activity"/>
    <property type="evidence" value="ECO:0007669"/>
    <property type="project" value="InterPro"/>
</dbReference>
<keyword evidence="4" id="KW-1185">Reference proteome</keyword>
<gene>
    <name evidence="5" type="primary">LOC108732949</name>
</gene>
<dbReference type="InterPro" id="IPR010448">
    <property type="entry name" value="Torsin"/>
</dbReference>
<comment type="similarity">
    <text evidence="1">Belongs to the ClpA/ClpB family. Torsin subfamily.</text>
</comment>
<protein>
    <submittedName>
        <fullName evidence="5">Torsin-1A</fullName>
    </submittedName>
</protein>
<organism evidence="4 5">
    <name type="scientific">Agrilus planipennis</name>
    <name type="common">Emerald ash borer</name>
    <name type="synonym">Agrilus marcopoli</name>
    <dbReference type="NCBI Taxonomy" id="224129"/>
    <lineage>
        <taxon>Eukaryota</taxon>
        <taxon>Metazoa</taxon>
        <taxon>Ecdysozoa</taxon>
        <taxon>Arthropoda</taxon>
        <taxon>Hexapoda</taxon>
        <taxon>Insecta</taxon>
        <taxon>Pterygota</taxon>
        <taxon>Neoptera</taxon>
        <taxon>Endopterygota</taxon>
        <taxon>Coleoptera</taxon>
        <taxon>Polyphaga</taxon>
        <taxon>Elateriformia</taxon>
        <taxon>Buprestoidea</taxon>
        <taxon>Buprestidae</taxon>
        <taxon>Agrilinae</taxon>
        <taxon>Agrilus</taxon>
    </lineage>
</organism>
<dbReference type="FunFam" id="3.40.50.300:FF:002370">
    <property type="entry name" value="Torsin family 3, member A"/>
    <property type="match status" value="1"/>
</dbReference>
<keyword evidence="2" id="KW-0732">Signal</keyword>
<dbReference type="SUPFAM" id="SSF52540">
    <property type="entry name" value="P-loop containing nucleoside triphosphate hydrolases"/>
    <property type="match status" value="1"/>
</dbReference>
<name>A0A7F5RJ73_AGRPL</name>
<feature type="chain" id="PRO_5028873279" evidence="2">
    <location>
        <begin position="21"/>
        <end position="342"/>
    </location>
</feature>
<dbReference type="Pfam" id="PF21376">
    <property type="entry name" value="TOR1A_C"/>
    <property type="match status" value="1"/>
</dbReference>
<dbReference type="OrthoDB" id="19623at2759"/>
<dbReference type="GO" id="GO:0012505">
    <property type="term" value="C:endomembrane system"/>
    <property type="evidence" value="ECO:0007669"/>
    <property type="project" value="UniProtKB-ARBA"/>
</dbReference>
<dbReference type="GO" id="GO:0071218">
    <property type="term" value="P:cellular response to misfolded protein"/>
    <property type="evidence" value="ECO:0007669"/>
    <property type="project" value="TreeGrafter"/>
</dbReference>
<dbReference type="KEGG" id="apln:108732949"/>
<evidence type="ECO:0000259" key="3">
    <source>
        <dbReference type="Pfam" id="PF21376"/>
    </source>
</evidence>
<dbReference type="PANTHER" id="PTHR10760:SF2">
    <property type="entry name" value="LD13476P-RELATED"/>
    <property type="match status" value="1"/>
</dbReference>
<reference evidence="5" key="1">
    <citation type="submission" date="2025-08" db="UniProtKB">
        <authorList>
            <consortium name="RefSeq"/>
        </authorList>
    </citation>
    <scope>IDENTIFICATION</scope>
    <source>
        <tissue evidence="5">Entire body</tissue>
    </source>
</reference>
<feature type="domain" description="Torsin-1A C-terminal" evidence="3">
    <location>
        <begin position="273"/>
        <end position="328"/>
    </location>
</feature>
<sequence>MNVVYETVILILCCLSLVSCFDPFSIGTGAALAASYLYQNLKNTVCFFKECCTEREIPANFNRLETSLKEKLYGQNLVHDVVVNALKGHWNGEPTKALTLSFHGTPGCGKNYVTTFIVESLYAKGSESVHVHNFLGRIHFPLKDKTEEYQQKLYQWIKGNVTKCARQIFIFDEVDKIPPKVLNILKPLIDYNARIESVDYRKAVFIFLSNTGGSLIADQFLKLWQLGVRREDIHLKDFESLMTKGAFNEEGGFQHSDTIKSNLIDHFVPFLPLEQEHVIECIRDEYKKRGVQYPSQELIDEILVGVEWGPQPHNLFSKTGCKRLSQKVALAVQKHGLYKKNN</sequence>
<dbReference type="PRINTS" id="PR00300">
    <property type="entry name" value="CLPPROTEASEA"/>
</dbReference>
<dbReference type="Proteomes" id="UP000192223">
    <property type="component" value="Unplaced"/>
</dbReference>
<dbReference type="InterPro" id="IPR001270">
    <property type="entry name" value="ClpA/B"/>
</dbReference>
<evidence type="ECO:0000313" key="5">
    <source>
        <dbReference type="RefSeq" id="XP_025835910.1"/>
    </source>
</evidence>
<dbReference type="PANTHER" id="PTHR10760">
    <property type="entry name" value="TORSIN"/>
    <property type="match status" value="1"/>
</dbReference>
<dbReference type="InterPro" id="IPR027417">
    <property type="entry name" value="P-loop_NTPase"/>
</dbReference>
<dbReference type="Pfam" id="PF06309">
    <property type="entry name" value="Torsin"/>
    <property type="match status" value="1"/>
</dbReference>
<dbReference type="InterPro" id="IPR049337">
    <property type="entry name" value="TOR1A_C"/>
</dbReference>
<dbReference type="GO" id="GO:0005524">
    <property type="term" value="F:ATP binding"/>
    <property type="evidence" value="ECO:0007669"/>
    <property type="project" value="InterPro"/>
</dbReference>
<accession>A0A7F5RJ73</accession>
<dbReference type="GO" id="GO:0005737">
    <property type="term" value="C:cytoplasm"/>
    <property type="evidence" value="ECO:0007669"/>
    <property type="project" value="UniProtKB-ARBA"/>
</dbReference>
<dbReference type="Gene3D" id="3.40.50.300">
    <property type="entry name" value="P-loop containing nucleotide triphosphate hydrolases"/>
    <property type="match status" value="1"/>
</dbReference>
<feature type="signal peptide" evidence="2">
    <location>
        <begin position="1"/>
        <end position="20"/>
    </location>
</feature>
<dbReference type="FunCoup" id="A0A7F5RJ73">
    <property type="interactions" value="1103"/>
</dbReference>
<dbReference type="InParanoid" id="A0A7F5RJ73"/>
<dbReference type="AlphaFoldDB" id="A0A7F5RJ73"/>
<evidence type="ECO:0000256" key="1">
    <source>
        <dbReference type="ARBA" id="ARBA00006235"/>
    </source>
</evidence>
<dbReference type="GeneID" id="108732949"/>
<dbReference type="RefSeq" id="XP_025835910.1">
    <property type="nucleotide sequence ID" value="XM_025980125.1"/>
</dbReference>